<dbReference type="GeneID" id="70235203"/>
<protein>
    <submittedName>
        <fullName evidence="2">Uncharacterized protein</fullName>
    </submittedName>
</protein>
<evidence type="ECO:0000313" key="3">
    <source>
        <dbReference type="Proteomes" id="UP000769157"/>
    </source>
</evidence>
<reference evidence="2" key="1">
    <citation type="journal article" date="2021" name="Open Biol.">
        <title>Shared evolutionary footprints suggest mitochondrial oxidative damage underlies multiple complex I losses in fungi.</title>
        <authorList>
            <person name="Schikora-Tamarit M.A."/>
            <person name="Marcet-Houben M."/>
            <person name="Nosek J."/>
            <person name="Gabaldon T."/>
        </authorList>
    </citation>
    <scope>NUCLEOTIDE SEQUENCE</scope>
    <source>
        <strain evidence="2">CBS6075</strain>
    </source>
</reference>
<dbReference type="RefSeq" id="XP_046061743.1">
    <property type="nucleotide sequence ID" value="XM_046204193.1"/>
</dbReference>
<sequence length="197" mass="21768">MPALVSVDEVNVQAKEDGDEPVSRHERDCGSIEANDGDKGLVEQNTNGNGQEDDPGGNAELVLRLEVSFRTLKNHKGRCDENHDTQVSCTEVCYFFVSGDHVNDWARVEPKPAHRDQQEQQDHCAPLEVESDFFIMTGTISSGTKGIQRGRKPVHNDRTGDIECGDGQRACGEVFFAQLTGIVDGNHYLEQILEQEG</sequence>
<reference evidence="2" key="2">
    <citation type="submission" date="2021-01" db="EMBL/GenBank/DDBJ databases">
        <authorList>
            <person name="Schikora-Tamarit M.A."/>
        </authorList>
    </citation>
    <scope>NUCLEOTIDE SEQUENCE</scope>
    <source>
        <strain evidence="2">CBS6075</strain>
    </source>
</reference>
<organism evidence="2 3">
    <name type="scientific">Ogataea philodendri</name>
    <dbReference type="NCBI Taxonomy" id="1378263"/>
    <lineage>
        <taxon>Eukaryota</taxon>
        <taxon>Fungi</taxon>
        <taxon>Dikarya</taxon>
        <taxon>Ascomycota</taxon>
        <taxon>Saccharomycotina</taxon>
        <taxon>Pichiomycetes</taxon>
        <taxon>Pichiales</taxon>
        <taxon>Pichiaceae</taxon>
        <taxon>Ogataea</taxon>
    </lineage>
</organism>
<gene>
    <name evidence="2" type="ORF">OGAPHI_003236</name>
</gene>
<feature type="region of interest" description="Disordered" evidence="1">
    <location>
        <begin position="1"/>
        <end position="58"/>
    </location>
</feature>
<dbReference type="Proteomes" id="UP000769157">
    <property type="component" value="Unassembled WGS sequence"/>
</dbReference>
<feature type="compositionally biased region" description="Basic and acidic residues" evidence="1">
    <location>
        <begin position="21"/>
        <end position="41"/>
    </location>
</feature>
<keyword evidence="3" id="KW-1185">Reference proteome</keyword>
<evidence type="ECO:0000313" key="2">
    <source>
        <dbReference type="EMBL" id="KAH3666787.1"/>
    </source>
</evidence>
<dbReference type="AlphaFoldDB" id="A0A9P8P7L1"/>
<accession>A0A9P8P7L1</accession>
<name>A0A9P8P7L1_9ASCO</name>
<comment type="caution">
    <text evidence="2">The sequence shown here is derived from an EMBL/GenBank/DDBJ whole genome shotgun (WGS) entry which is preliminary data.</text>
</comment>
<evidence type="ECO:0000256" key="1">
    <source>
        <dbReference type="SAM" id="MobiDB-lite"/>
    </source>
</evidence>
<dbReference type="EMBL" id="JAEUBE010000199">
    <property type="protein sequence ID" value="KAH3666787.1"/>
    <property type="molecule type" value="Genomic_DNA"/>
</dbReference>
<proteinExistence type="predicted"/>